<keyword evidence="3" id="KW-1185">Reference proteome</keyword>
<dbReference type="EMBL" id="JACEEZ010024389">
    <property type="protein sequence ID" value="KAG0710260.1"/>
    <property type="molecule type" value="Genomic_DNA"/>
</dbReference>
<proteinExistence type="predicted"/>
<feature type="compositionally biased region" description="Gly residues" evidence="1">
    <location>
        <begin position="93"/>
        <end position="109"/>
    </location>
</feature>
<organism evidence="2 3">
    <name type="scientific">Chionoecetes opilio</name>
    <name type="common">Atlantic snow crab</name>
    <name type="synonym">Cancer opilio</name>
    <dbReference type="NCBI Taxonomy" id="41210"/>
    <lineage>
        <taxon>Eukaryota</taxon>
        <taxon>Metazoa</taxon>
        <taxon>Ecdysozoa</taxon>
        <taxon>Arthropoda</taxon>
        <taxon>Crustacea</taxon>
        <taxon>Multicrustacea</taxon>
        <taxon>Malacostraca</taxon>
        <taxon>Eumalacostraca</taxon>
        <taxon>Eucarida</taxon>
        <taxon>Decapoda</taxon>
        <taxon>Pleocyemata</taxon>
        <taxon>Brachyura</taxon>
        <taxon>Eubrachyura</taxon>
        <taxon>Majoidea</taxon>
        <taxon>Majidae</taxon>
        <taxon>Chionoecetes</taxon>
    </lineage>
</organism>
<protein>
    <submittedName>
        <fullName evidence="2">Uncharacterized protein</fullName>
    </submittedName>
</protein>
<reference evidence="2" key="1">
    <citation type="submission" date="2020-07" db="EMBL/GenBank/DDBJ databases">
        <title>The High-quality genome of the commercially important snow crab, Chionoecetes opilio.</title>
        <authorList>
            <person name="Jeong J.-H."/>
            <person name="Ryu S."/>
        </authorList>
    </citation>
    <scope>NUCLEOTIDE SEQUENCE</scope>
    <source>
        <strain evidence="2">MADBK_172401_WGS</strain>
        <tissue evidence="2">Digestive gland</tissue>
    </source>
</reference>
<dbReference type="Proteomes" id="UP000770661">
    <property type="component" value="Unassembled WGS sequence"/>
</dbReference>
<feature type="region of interest" description="Disordered" evidence="1">
    <location>
        <begin position="38"/>
        <end position="131"/>
    </location>
</feature>
<dbReference type="AlphaFoldDB" id="A0A8J4XM38"/>
<evidence type="ECO:0000313" key="2">
    <source>
        <dbReference type="EMBL" id="KAG0710260.1"/>
    </source>
</evidence>
<evidence type="ECO:0000256" key="1">
    <source>
        <dbReference type="SAM" id="MobiDB-lite"/>
    </source>
</evidence>
<accession>A0A8J4XM38</accession>
<gene>
    <name evidence="2" type="ORF">GWK47_023189</name>
</gene>
<sequence>MSGDTACSSKKKYEAGISPAGEEIIPSSYGRVAWRRGDGKSPASLITRPGVGDVSAGRGRCSQHPQHHVSRGVADHEGGPAFTPTQRPPTCRLGGGGRAGPRGGGGGAGQQQQKVQSGHQPAGEESIPSSYGRVAWRRGTSPLRSSNGGRASLSPGRVRPKLRCNAAAYSMPPLFTARIMQPRAGSCDTRANFSSLSCFSRCSYSSRRSHRLFLSRVYTLCSIWDPAST</sequence>
<comment type="caution">
    <text evidence="2">The sequence shown here is derived from an EMBL/GenBank/DDBJ whole genome shotgun (WGS) entry which is preliminary data.</text>
</comment>
<feature type="region of interest" description="Disordered" evidence="1">
    <location>
        <begin position="1"/>
        <end position="22"/>
    </location>
</feature>
<name>A0A8J4XM38_CHIOP</name>
<evidence type="ECO:0000313" key="3">
    <source>
        <dbReference type="Proteomes" id="UP000770661"/>
    </source>
</evidence>